<dbReference type="SUPFAM" id="SSF57756">
    <property type="entry name" value="Retrovirus zinc finger-like domains"/>
    <property type="match status" value="1"/>
</dbReference>
<evidence type="ECO:0000256" key="9">
    <source>
        <dbReference type="SAM" id="MobiDB-lite"/>
    </source>
</evidence>
<evidence type="ECO:0000259" key="10">
    <source>
        <dbReference type="PROSITE" id="PS50158"/>
    </source>
</evidence>
<protein>
    <submittedName>
        <fullName evidence="11">Mrna-nucleus export-related protein</fullName>
    </submittedName>
</protein>
<sequence>MGKKKSKGSKSAQGVDASFVLDTQSADIPTDLSMAASTPPVDETTADETGLDLPGHVAFVTDADAEPAPVQDRDGDYDQLDAQGTRYYEAEANDERKRKGICPVCGEAGHEKKKCPYKQCLACGAIDEHAMRDCPLGTSCFRCGAVGHRSKDCPMPRVGPSRARYCERCGQPGHPETTCHTLWRIYTYRTQSDYDQARAKLWRHEQRREARKNALEQRRKKRKSGWAVALVESSEEVGPSDSSDSDASDDSDSEATPPRDWDSAVRYCYNCAAKSHHWGDDCFLRRTNPTRPTGDPSPFSEIGANTGPFAPRSKTLSVRGAASQTVPRSKRRSSDVAPSRPSLLEDMQGGDEQDWFVRREKLRHNETFLSDADSPRGRHRSRPSLKRSASSRDASRSRQDRAFRPQYRGGYS</sequence>
<evidence type="ECO:0000256" key="2">
    <source>
        <dbReference type="ARBA" id="ARBA00022664"/>
    </source>
</evidence>
<dbReference type="AlphaFoldDB" id="A0A0M8MVY8"/>
<dbReference type="GO" id="GO:0003723">
    <property type="term" value="F:RNA binding"/>
    <property type="evidence" value="ECO:0007669"/>
    <property type="project" value="TreeGrafter"/>
</dbReference>
<dbReference type="GO" id="GO:0071037">
    <property type="term" value="P:nuclear polyadenylation-dependent snRNA catabolic process"/>
    <property type="evidence" value="ECO:0007669"/>
    <property type="project" value="TreeGrafter"/>
</dbReference>
<accession>A0A0M8MVY8</accession>
<evidence type="ECO:0000256" key="1">
    <source>
        <dbReference type="ARBA" id="ARBA00004123"/>
    </source>
</evidence>
<keyword evidence="3" id="KW-0479">Metal-binding</keyword>
<organism evidence="11 12">
    <name type="scientific">Malassezia pachydermatis</name>
    <dbReference type="NCBI Taxonomy" id="77020"/>
    <lineage>
        <taxon>Eukaryota</taxon>
        <taxon>Fungi</taxon>
        <taxon>Dikarya</taxon>
        <taxon>Basidiomycota</taxon>
        <taxon>Ustilaginomycotina</taxon>
        <taxon>Malasseziomycetes</taxon>
        <taxon>Malasseziales</taxon>
        <taxon>Malasseziaceae</taxon>
        <taxon>Malassezia</taxon>
    </lineage>
</organism>
<proteinExistence type="predicted"/>
<feature type="compositionally biased region" description="Basic and acidic residues" evidence="9">
    <location>
        <begin position="393"/>
        <end position="403"/>
    </location>
</feature>
<dbReference type="VEuPathDB" id="FungiDB:Malapachy_0701"/>
<evidence type="ECO:0000256" key="8">
    <source>
        <dbReference type="PROSITE-ProRule" id="PRU00047"/>
    </source>
</evidence>
<keyword evidence="6" id="KW-0862">Zinc</keyword>
<feature type="compositionally biased region" description="Acidic residues" evidence="9">
    <location>
        <begin position="243"/>
        <end position="253"/>
    </location>
</feature>
<feature type="domain" description="CCHC-type" evidence="10">
    <location>
        <begin position="102"/>
        <end position="116"/>
    </location>
</feature>
<dbReference type="GO" id="GO:0031499">
    <property type="term" value="C:TRAMP complex"/>
    <property type="evidence" value="ECO:0007669"/>
    <property type="project" value="TreeGrafter"/>
</dbReference>
<dbReference type="GO" id="GO:0071035">
    <property type="term" value="P:nuclear polyadenylation-dependent rRNA catabolic process"/>
    <property type="evidence" value="ECO:0007669"/>
    <property type="project" value="TreeGrafter"/>
</dbReference>
<feature type="region of interest" description="Disordered" evidence="9">
    <location>
        <begin position="289"/>
        <end position="352"/>
    </location>
</feature>
<dbReference type="GO" id="GO:0071038">
    <property type="term" value="P:TRAMP-dependent tRNA surveillance pathway"/>
    <property type="evidence" value="ECO:0007669"/>
    <property type="project" value="TreeGrafter"/>
</dbReference>
<dbReference type="PANTHER" id="PTHR46543">
    <property type="entry name" value="ZINC FINGER CCHC DOMAIN-CONTAINING PROTEIN 7"/>
    <property type="match status" value="1"/>
</dbReference>
<reference evidence="11 12" key="1">
    <citation type="submission" date="2015-07" db="EMBL/GenBank/DDBJ databases">
        <title>Draft Genome Sequence of Malassezia furfur CBS1878 and Malassezia pachydermatis CBS1879.</title>
        <authorList>
            <person name="Triana S."/>
            <person name="Ohm R."/>
            <person name="Gonzalez A."/>
            <person name="DeCock H."/>
            <person name="Restrepo S."/>
            <person name="Celis A."/>
        </authorList>
    </citation>
    <scope>NUCLEOTIDE SEQUENCE [LARGE SCALE GENOMIC DNA]</scope>
    <source>
        <strain evidence="11 12">CBS 1879</strain>
    </source>
</reference>
<feature type="region of interest" description="Disordered" evidence="9">
    <location>
        <begin position="213"/>
        <end position="259"/>
    </location>
</feature>
<dbReference type="InterPro" id="IPR051644">
    <property type="entry name" value="TRAMP_AT-DNA-binding"/>
</dbReference>
<evidence type="ECO:0000313" key="11">
    <source>
        <dbReference type="EMBL" id="KOS14880.1"/>
    </source>
</evidence>
<dbReference type="Pfam" id="PF00098">
    <property type="entry name" value="zf-CCHC"/>
    <property type="match status" value="1"/>
</dbReference>
<dbReference type="InterPro" id="IPR001878">
    <property type="entry name" value="Znf_CCHC"/>
</dbReference>
<dbReference type="EMBL" id="LGAV01000003">
    <property type="protein sequence ID" value="KOS14880.1"/>
    <property type="molecule type" value="Genomic_DNA"/>
</dbReference>
<keyword evidence="2" id="KW-0507">mRNA processing</keyword>
<evidence type="ECO:0000256" key="7">
    <source>
        <dbReference type="ARBA" id="ARBA00023242"/>
    </source>
</evidence>
<evidence type="ECO:0000256" key="4">
    <source>
        <dbReference type="ARBA" id="ARBA00022737"/>
    </source>
</evidence>
<feature type="domain" description="CCHC-type" evidence="10">
    <location>
        <begin position="140"/>
        <end position="154"/>
    </location>
</feature>
<dbReference type="STRING" id="77020.A0A0M8MVY8"/>
<evidence type="ECO:0000313" key="12">
    <source>
        <dbReference type="Proteomes" id="UP000037751"/>
    </source>
</evidence>
<feature type="region of interest" description="Disordered" evidence="9">
    <location>
        <begin position="1"/>
        <end position="20"/>
    </location>
</feature>
<dbReference type="GeneID" id="28727091"/>
<dbReference type="GO" id="GO:0071031">
    <property type="term" value="P:nuclear mRNA surveillance of mRNA 3'-end processing"/>
    <property type="evidence" value="ECO:0007669"/>
    <property type="project" value="TreeGrafter"/>
</dbReference>
<evidence type="ECO:0000256" key="5">
    <source>
        <dbReference type="ARBA" id="ARBA00022771"/>
    </source>
</evidence>
<dbReference type="GO" id="GO:0008270">
    <property type="term" value="F:zinc ion binding"/>
    <property type="evidence" value="ECO:0007669"/>
    <property type="project" value="UniProtKB-KW"/>
</dbReference>
<feature type="region of interest" description="Disordered" evidence="9">
    <location>
        <begin position="366"/>
        <end position="412"/>
    </location>
</feature>
<keyword evidence="4" id="KW-0677">Repeat</keyword>
<comment type="caution">
    <text evidence="11">The sequence shown here is derived from an EMBL/GenBank/DDBJ whole genome shotgun (WGS) entry which is preliminary data.</text>
</comment>
<keyword evidence="7" id="KW-0539">Nucleus</keyword>
<dbReference type="RefSeq" id="XP_017992512.1">
    <property type="nucleotide sequence ID" value="XM_018135216.1"/>
</dbReference>
<gene>
    <name evidence="11" type="ORF">Malapachy_0701</name>
</gene>
<feature type="region of interest" description="Disordered" evidence="9">
    <location>
        <begin position="30"/>
        <end position="51"/>
    </location>
</feature>
<keyword evidence="5 8" id="KW-0863">Zinc-finger</keyword>
<dbReference type="SMART" id="SM00343">
    <property type="entry name" value="ZnF_C2HC"/>
    <property type="match status" value="4"/>
</dbReference>
<comment type="subcellular location">
    <subcellularLocation>
        <location evidence="1">Nucleus</location>
    </subcellularLocation>
</comment>
<evidence type="ECO:0000256" key="6">
    <source>
        <dbReference type="ARBA" id="ARBA00022833"/>
    </source>
</evidence>
<dbReference type="GO" id="GO:0071039">
    <property type="term" value="P:nuclear polyadenylation-dependent CUT catabolic process"/>
    <property type="evidence" value="ECO:0007669"/>
    <property type="project" value="TreeGrafter"/>
</dbReference>
<dbReference type="Proteomes" id="UP000037751">
    <property type="component" value="Unassembled WGS sequence"/>
</dbReference>
<dbReference type="GO" id="GO:0006397">
    <property type="term" value="P:mRNA processing"/>
    <property type="evidence" value="ECO:0007669"/>
    <property type="project" value="UniProtKB-KW"/>
</dbReference>
<evidence type="ECO:0000256" key="3">
    <source>
        <dbReference type="ARBA" id="ARBA00022723"/>
    </source>
</evidence>
<keyword evidence="12" id="KW-1185">Reference proteome</keyword>
<dbReference type="OrthoDB" id="7608935at2759"/>
<dbReference type="PROSITE" id="PS50158">
    <property type="entry name" value="ZF_CCHC"/>
    <property type="match status" value="2"/>
</dbReference>
<dbReference type="PANTHER" id="PTHR46543:SF1">
    <property type="entry name" value="ZINC FINGER CCHC DOMAIN-CONTAINING PROTEIN 7"/>
    <property type="match status" value="1"/>
</dbReference>
<name>A0A0M8MVY8_9BASI</name>
<dbReference type="GO" id="GO:0071036">
    <property type="term" value="P:nuclear polyadenylation-dependent snoRNA catabolic process"/>
    <property type="evidence" value="ECO:0007669"/>
    <property type="project" value="TreeGrafter"/>
</dbReference>
<dbReference type="InterPro" id="IPR036875">
    <property type="entry name" value="Znf_CCHC_sf"/>
</dbReference>
<dbReference type="Gene3D" id="4.10.60.10">
    <property type="entry name" value="Zinc finger, CCHC-type"/>
    <property type="match status" value="3"/>
</dbReference>